<dbReference type="Proteomes" id="UP000663846">
    <property type="component" value="Unassembled WGS sequence"/>
</dbReference>
<evidence type="ECO:0000313" key="1">
    <source>
        <dbReference type="EMBL" id="CAE6415070.1"/>
    </source>
</evidence>
<gene>
    <name evidence="1" type="ORF">RDB_LOCUS75962</name>
</gene>
<comment type="caution">
    <text evidence="1">The sequence shown here is derived from an EMBL/GenBank/DDBJ whole genome shotgun (WGS) entry which is preliminary data.</text>
</comment>
<dbReference type="AlphaFoldDB" id="A0A8H3AD33"/>
<name>A0A8H3AD33_9AGAM</name>
<proteinExistence type="predicted"/>
<reference evidence="1" key="1">
    <citation type="submission" date="2021-01" db="EMBL/GenBank/DDBJ databases">
        <authorList>
            <person name="Kaushik A."/>
        </authorList>
    </citation>
    <scope>NUCLEOTIDE SEQUENCE</scope>
    <source>
        <strain evidence="1">AG1-1C</strain>
    </source>
</reference>
<organism evidence="1 2">
    <name type="scientific">Rhizoctonia solani</name>
    <dbReference type="NCBI Taxonomy" id="456999"/>
    <lineage>
        <taxon>Eukaryota</taxon>
        <taxon>Fungi</taxon>
        <taxon>Dikarya</taxon>
        <taxon>Basidiomycota</taxon>
        <taxon>Agaricomycotina</taxon>
        <taxon>Agaricomycetes</taxon>
        <taxon>Cantharellales</taxon>
        <taxon>Ceratobasidiaceae</taxon>
        <taxon>Rhizoctonia</taxon>
    </lineage>
</organism>
<evidence type="ECO:0000313" key="2">
    <source>
        <dbReference type="Proteomes" id="UP000663846"/>
    </source>
</evidence>
<protein>
    <submittedName>
        <fullName evidence="1">Uncharacterized protein</fullName>
    </submittedName>
</protein>
<sequence length="84" mass="8658">MVDNENQMQGGYPVAQAGAAPGEQAGLANIPINQAGPADMPPNALAGNLIAIPTDQALAHIQQVQQAIPMIKSLFGLPRFIGTL</sequence>
<dbReference type="EMBL" id="CAJMWS010000316">
    <property type="protein sequence ID" value="CAE6415070.1"/>
    <property type="molecule type" value="Genomic_DNA"/>
</dbReference>
<accession>A0A8H3AD33</accession>